<dbReference type="HOGENOM" id="CLU_2840067_0_0_9"/>
<evidence type="ECO:0000313" key="2">
    <source>
        <dbReference type="Proteomes" id="UP000003803"/>
    </source>
</evidence>
<evidence type="ECO:0000313" key="1">
    <source>
        <dbReference type="EMBL" id="EDS11857.1"/>
    </source>
</evidence>
<proteinExistence type="predicted"/>
<reference evidence="1" key="2">
    <citation type="submission" date="2013-09" db="EMBL/GenBank/DDBJ databases">
        <title>Draft genome sequence of Anaerotruncus colihominis(DSM 17241).</title>
        <authorList>
            <person name="Sudarsanam P."/>
            <person name="Ley R."/>
            <person name="Guruge J."/>
            <person name="Turnbaugh P.J."/>
            <person name="Mahowald M."/>
            <person name="Liep D."/>
            <person name="Gordon J."/>
        </authorList>
    </citation>
    <scope>NUCLEOTIDE SEQUENCE</scope>
    <source>
        <strain evidence="1">DSM 17241</strain>
    </source>
</reference>
<gene>
    <name evidence="1" type="ORF">ANACOL_01438</name>
</gene>
<organism evidence="1 2">
    <name type="scientific">Anaerotruncus colihominis DSM 17241</name>
    <dbReference type="NCBI Taxonomy" id="445972"/>
    <lineage>
        <taxon>Bacteria</taxon>
        <taxon>Bacillati</taxon>
        <taxon>Bacillota</taxon>
        <taxon>Clostridia</taxon>
        <taxon>Eubacteriales</taxon>
        <taxon>Oscillospiraceae</taxon>
        <taxon>Anaerotruncus</taxon>
    </lineage>
</organism>
<name>B0P9H0_9FIRM</name>
<keyword evidence="2" id="KW-1185">Reference proteome</keyword>
<dbReference type="Proteomes" id="UP000003803">
    <property type="component" value="Unassembled WGS sequence"/>
</dbReference>
<accession>B0P9H0</accession>
<protein>
    <submittedName>
        <fullName evidence="1">Uncharacterized protein</fullName>
    </submittedName>
</protein>
<dbReference type="EMBL" id="ABGD02000011">
    <property type="protein sequence ID" value="EDS11857.1"/>
    <property type="molecule type" value="Genomic_DNA"/>
</dbReference>
<sequence length="65" mass="7315">MFIPYYGFAGFWCKGFGKAALNMRVKIPANKPVSAALRMDGLIFVFTGCHICDRQYTFFPLADSI</sequence>
<dbReference type="AlphaFoldDB" id="B0P9H0"/>
<reference evidence="1" key="1">
    <citation type="submission" date="2007-11" db="EMBL/GenBank/DDBJ databases">
        <authorList>
            <person name="Fulton L."/>
            <person name="Clifton S."/>
            <person name="Fulton B."/>
            <person name="Xu J."/>
            <person name="Minx P."/>
            <person name="Pepin K.H."/>
            <person name="Johnson M."/>
            <person name="Thiruvilangam P."/>
            <person name="Bhonagiri V."/>
            <person name="Nash W.E."/>
            <person name="Mardis E.R."/>
            <person name="Wilson R.K."/>
        </authorList>
    </citation>
    <scope>NUCLEOTIDE SEQUENCE [LARGE SCALE GENOMIC DNA]</scope>
    <source>
        <strain evidence="1">DSM 17241</strain>
    </source>
</reference>
<comment type="caution">
    <text evidence="1">The sequence shown here is derived from an EMBL/GenBank/DDBJ whole genome shotgun (WGS) entry which is preliminary data.</text>
</comment>